<protein>
    <recommendedName>
        <fullName evidence="4">Carboxypeptidase regulatory-like domain-containing protein</fullName>
    </recommendedName>
</protein>
<dbReference type="RefSeq" id="WP_002629585.1">
    <property type="nucleotide sequence ID" value="NZ_ANAH02000022.1"/>
</dbReference>
<evidence type="ECO:0000313" key="2">
    <source>
        <dbReference type="EMBL" id="EPX58722.1"/>
    </source>
</evidence>
<proteinExistence type="predicted"/>
<evidence type="ECO:0000313" key="3">
    <source>
        <dbReference type="Proteomes" id="UP000011682"/>
    </source>
</evidence>
<gene>
    <name evidence="2" type="ORF">D187_003683</name>
</gene>
<dbReference type="Pfam" id="PF13620">
    <property type="entry name" value="CarboxypepD_reg"/>
    <property type="match status" value="3"/>
</dbReference>
<accession>S9P8Y6</accession>
<dbReference type="EMBL" id="ANAH02000022">
    <property type="protein sequence ID" value="EPX58722.1"/>
    <property type="molecule type" value="Genomic_DNA"/>
</dbReference>
<dbReference type="InterPro" id="IPR013784">
    <property type="entry name" value="Carb-bd-like_fold"/>
</dbReference>
<dbReference type="Proteomes" id="UP000011682">
    <property type="component" value="Unassembled WGS sequence"/>
</dbReference>
<dbReference type="AlphaFoldDB" id="S9P8Y6"/>
<sequence length="891" mass="95223">MRSLTLVVVAMVGVILLLWLGLWGSADLTEGDAPAPRPELKSRAGLILQPESPEDEGARGDAEAGSTPPLAEPPTEDEGVLEVEVLADGRPVSGADVRLYWRGARDRGLGEVAWRLASTGTTDAQGRAWLASRPGAYLVAVHAEGRAVSWRVVRPYGEARTNLRLELAPGHSLTGRTVVARTSEPVPRVELVLTAYGGLLGDGLGPEAPREEQVHAMSNERGDFHIEGLSAGSYLLEARAPGRAPKVLDKVVLPAAAPLTVALERAGVIQGFVVDAQGQPVANAEVRVSGPSPQPLTTDERGGFSAEVSTGAYLLSARHGTEAGSVDKPLFVWAGEAVRDVRIRLEPGATLEGRVLAWSTGFSVEGARVSVRRAGHRGDAASGVTDRAGLFSLKGLAAGGTYELVVDAPGYSRLTRRGLMVAAGERFPLKLNLKGTGTVEGQVRDAAGAPLPGVWVQGGSRWAGRWGRTNADARTDAEGYYRIQGRDIGREFIAFLPEGVDVGLGQPVDVKAEETTRVDFTFQGAGTLEGVVRTARGSPPSVPLEVAVQPKGPASSSVFHRSGWSRLDPTGRFKVVLPRGSYDVHVLSDASYLGRQPVWPKVDVEAGRTMQTELPWWEGLGEVLRIKGLVVEPDGTPSPGAKLRLFIEELPSGGGPSGPAVADEKGRFHFSFVLEGEKARRLVVTAKNGGRVGEARQEVKRGEQQVAVTLRPEAPVRGRVVRRDGQPVRGFVLSMQLPEWKYPSGWDTREFHGDRFELPDVPDDTVTLAVRTLEGSIGQIRLSPVERKGEEVTVLVGPAAAVRGRVVDAATNAPLARAFVFLKEQRYRASSTRADGRFTLEDLSSGEGTLEFQVRGLPHGHHPVTLVPGQLLDVGDIPIESRRASGADKRR</sequence>
<reference evidence="2" key="1">
    <citation type="submission" date="2013-05" db="EMBL/GenBank/DDBJ databases">
        <title>Genome assembly of Cystobacter fuscus DSM 2262.</title>
        <authorList>
            <person name="Sharma G."/>
            <person name="Khatri I."/>
            <person name="Kaur C."/>
            <person name="Mayilraj S."/>
            <person name="Subramanian S."/>
        </authorList>
    </citation>
    <scope>NUCLEOTIDE SEQUENCE [LARGE SCALE GENOMIC DNA]</scope>
    <source>
        <strain evidence="2">DSM 2262</strain>
    </source>
</reference>
<feature type="region of interest" description="Disordered" evidence="1">
    <location>
        <begin position="44"/>
        <end position="78"/>
    </location>
</feature>
<dbReference type="Gene3D" id="2.60.40.1120">
    <property type="entry name" value="Carboxypeptidase-like, regulatory domain"/>
    <property type="match status" value="4"/>
</dbReference>
<organism evidence="2 3">
    <name type="scientific">Cystobacter fuscus (strain ATCC 25194 / DSM 2262 / NBRC 100088 / M29)</name>
    <dbReference type="NCBI Taxonomy" id="1242864"/>
    <lineage>
        <taxon>Bacteria</taxon>
        <taxon>Pseudomonadati</taxon>
        <taxon>Myxococcota</taxon>
        <taxon>Myxococcia</taxon>
        <taxon>Myxococcales</taxon>
        <taxon>Cystobacterineae</taxon>
        <taxon>Archangiaceae</taxon>
        <taxon>Cystobacter</taxon>
    </lineage>
</organism>
<name>S9P8Y6_CYSF2</name>
<dbReference type="InterPro" id="IPR008969">
    <property type="entry name" value="CarboxyPept-like_regulatory"/>
</dbReference>
<dbReference type="SUPFAM" id="SSF49464">
    <property type="entry name" value="Carboxypeptidase regulatory domain-like"/>
    <property type="match status" value="4"/>
</dbReference>
<comment type="caution">
    <text evidence="2">The sequence shown here is derived from an EMBL/GenBank/DDBJ whole genome shotgun (WGS) entry which is preliminary data.</text>
</comment>
<dbReference type="GO" id="GO:0030246">
    <property type="term" value="F:carbohydrate binding"/>
    <property type="evidence" value="ECO:0007669"/>
    <property type="project" value="InterPro"/>
</dbReference>
<evidence type="ECO:0008006" key="4">
    <source>
        <dbReference type="Google" id="ProtNLM"/>
    </source>
</evidence>
<keyword evidence="3" id="KW-1185">Reference proteome</keyword>
<evidence type="ECO:0000256" key="1">
    <source>
        <dbReference type="SAM" id="MobiDB-lite"/>
    </source>
</evidence>
<dbReference type="eggNOG" id="COG4932">
    <property type="taxonomic scope" value="Bacteria"/>
</dbReference>
<dbReference type="SUPFAM" id="SSF49452">
    <property type="entry name" value="Starch-binding domain-like"/>
    <property type="match status" value="2"/>
</dbReference>